<sequence>MKILKSLQTGSSRSSEMTKAYMEIFVSTGAKNAMFTLRTSRVHSGPGFFFTREAYIKNLSTDLEKAEALAIEYTKNLAERIATPDFEVYYIGSETDELFKRRGKLSVADTQAVESIEAGIVPFGKHKDKKIADLPDTYLCWLTDQLKNPPDQLKPGFFTLCTVASGIANERGLLAARQAKRDERHEQDLKSTHFGEIGKRYTEEVEVLYKNEDKFDDGSFCQWKYTIKIGDDILTHNGKVDLEVGKAKLTFTVKFHSDTKTGVKRTYINRIKLAKEA</sequence>
<reference evidence="1" key="1">
    <citation type="submission" date="2024-03" db="EMBL/GenBank/DDBJ databases">
        <authorList>
            <person name="Chantapakul B."/>
            <person name="Wang S."/>
        </authorList>
    </citation>
    <scope>NUCLEOTIDE SEQUENCE</scope>
</reference>
<proteinExistence type="predicted"/>
<protein>
    <submittedName>
        <fullName evidence="1">Uncharacterized protein</fullName>
    </submittedName>
</protein>
<dbReference type="InterPro" id="IPR024530">
    <property type="entry name" value="QSregVF_b"/>
</dbReference>
<accession>A0AAU8HXX1</accession>
<evidence type="ECO:0000313" key="1">
    <source>
        <dbReference type="EMBL" id="XCI77450.1"/>
    </source>
</evidence>
<gene>
    <name evidence="1" type="ORF">LDCGVIBL_CDS0092</name>
</gene>
<name>A0AAU8HXX1_9CAUD</name>
<organism evidence="1">
    <name type="scientific">Rhizobium phage LG08</name>
    <dbReference type="NCBI Taxonomy" id="3129229"/>
    <lineage>
        <taxon>Viruses</taxon>
        <taxon>Duplodnaviria</taxon>
        <taxon>Heunggongvirae</taxon>
        <taxon>Uroviricota</taxon>
        <taxon>Caudoviricetes</taxon>
    </lineage>
</organism>
<dbReference type="EMBL" id="PP429226">
    <property type="protein sequence ID" value="XCI77450.1"/>
    <property type="molecule type" value="Genomic_DNA"/>
</dbReference>
<dbReference type="Pfam" id="PF12843">
    <property type="entry name" value="QSregVF_b"/>
    <property type="match status" value="1"/>
</dbReference>